<dbReference type="AlphaFoldDB" id="A0A061RWF1"/>
<reference evidence="1" key="1">
    <citation type="submission" date="2014-05" db="EMBL/GenBank/DDBJ databases">
        <title>The transcriptome of the halophilic microalga Tetraselmis sp. GSL018 isolated from the Great Salt Lake, Utah.</title>
        <authorList>
            <person name="Jinkerson R.E."/>
            <person name="D'Adamo S."/>
            <person name="Posewitz M.C."/>
        </authorList>
    </citation>
    <scope>NUCLEOTIDE SEQUENCE</scope>
    <source>
        <strain evidence="1">GSL018</strain>
    </source>
</reference>
<protein>
    <submittedName>
        <fullName evidence="1">Uncharacterized protein</fullName>
    </submittedName>
</protein>
<organism evidence="1">
    <name type="scientific">Tetraselmis sp. GSL018</name>
    <dbReference type="NCBI Taxonomy" id="582737"/>
    <lineage>
        <taxon>Eukaryota</taxon>
        <taxon>Viridiplantae</taxon>
        <taxon>Chlorophyta</taxon>
        <taxon>core chlorophytes</taxon>
        <taxon>Chlorodendrophyceae</taxon>
        <taxon>Chlorodendrales</taxon>
        <taxon>Chlorodendraceae</taxon>
        <taxon>Tetraselmis</taxon>
    </lineage>
</organism>
<dbReference type="SUPFAM" id="SSF52540">
    <property type="entry name" value="P-loop containing nucleoside triphosphate hydrolases"/>
    <property type="match status" value="1"/>
</dbReference>
<accession>A0A061RWF1</accession>
<dbReference type="InterPro" id="IPR027417">
    <property type="entry name" value="P-loop_NTPase"/>
</dbReference>
<dbReference type="EMBL" id="GBEZ01009290">
    <property type="protein sequence ID" value="JAC76288.1"/>
    <property type="molecule type" value="Transcribed_RNA"/>
</dbReference>
<dbReference type="Gene3D" id="3.40.50.300">
    <property type="entry name" value="P-loop containing nucleotide triphosphate hydrolases"/>
    <property type="match status" value="1"/>
</dbReference>
<name>A0A061RWF1_9CHLO</name>
<sequence>YCFASVRRAESLFNHWKFQNSPVLQNFSDIDSVFNAFMSCASQTGIDGFIQRLPTAGSFPEIETLFQKISSSSCWKQGAFSIFTDGLYACLLAHWHVHFLRPERTMIIDSELFSRDKQNVLKAVSFFVGGDSIDVMRCHREVCHHRQNSRLAVGQVFPGAELSDKMRDRVQRFYSPHNRQLWSLLASFRRNGHVVLGFDNEWS</sequence>
<proteinExistence type="predicted"/>
<feature type="non-terminal residue" evidence="1">
    <location>
        <position position="1"/>
    </location>
</feature>
<evidence type="ECO:0000313" key="1">
    <source>
        <dbReference type="EMBL" id="JAC76288.1"/>
    </source>
</evidence>
<gene>
    <name evidence="1" type="ORF">TSPGSL018_20583</name>
</gene>